<feature type="transmembrane region" description="Helical" evidence="2">
    <location>
        <begin position="397"/>
        <end position="416"/>
    </location>
</feature>
<keyword evidence="7" id="KW-1185">Reference proteome</keyword>
<feature type="transmembrane region" description="Helical" evidence="2">
    <location>
        <begin position="422"/>
        <end position="441"/>
    </location>
</feature>
<feature type="signal peptide" evidence="3">
    <location>
        <begin position="1"/>
        <end position="22"/>
    </location>
</feature>
<protein>
    <recommendedName>
        <fullName evidence="8">DUF2207 domain-containing protein</fullName>
    </recommendedName>
</protein>
<feature type="region of interest" description="Disordered" evidence="1">
    <location>
        <begin position="543"/>
        <end position="570"/>
    </location>
</feature>
<dbReference type="Pfam" id="PF20990">
    <property type="entry name" value="DUF2207_C"/>
    <property type="match status" value="1"/>
</dbReference>
<dbReference type="RefSeq" id="WP_071311458.1">
    <property type="nucleotide sequence ID" value="NZ_MLQQ01000001.1"/>
</dbReference>
<evidence type="ECO:0000256" key="3">
    <source>
        <dbReference type="SAM" id="SignalP"/>
    </source>
</evidence>
<dbReference type="Proteomes" id="UP000180098">
    <property type="component" value="Unassembled WGS sequence"/>
</dbReference>
<evidence type="ECO:0000313" key="6">
    <source>
        <dbReference type="EMBL" id="OIJ15533.1"/>
    </source>
</evidence>
<keyword evidence="2" id="KW-1133">Transmembrane helix</keyword>
<feature type="chain" id="PRO_5039362553" description="DUF2207 domain-containing protein" evidence="3">
    <location>
        <begin position="23"/>
        <end position="570"/>
    </location>
</feature>
<keyword evidence="2" id="KW-0472">Membrane</keyword>
<evidence type="ECO:0000256" key="1">
    <source>
        <dbReference type="SAM" id="MobiDB-lite"/>
    </source>
</evidence>
<feature type="compositionally biased region" description="Low complexity" evidence="1">
    <location>
        <begin position="543"/>
        <end position="554"/>
    </location>
</feature>
<feature type="compositionally biased region" description="Gly residues" evidence="1">
    <location>
        <begin position="555"/>
        <end position="570"/>
    </location>
</feature>
<evidence type="ECO:0000259" key="5">
    <source>
        <dbReference type="Pfam" id="PF20990"/>
    </source>
</evidence>
<feature type="domain" description="DUF2207" evidence="4">
    <location>
        <begin position="27"/>
        <end position="192"/>
    </location>
</feature>
<feature type="transmembrane region" description="Helical" evidence="2">
    <location>
        <begin position="233"/>
        <end position="254"/>
    </location>
</feature>
<keyword evidence="2" id="KW-0812">Transmembrane</keyword>
<evidence type="ECO:0000256" key="2">
    <source>
        <dbReference type="SAM" id="Phobius"/>
    </source>
</evidence>
<reference evidence="6 7" key="1">
    <citation type="submission" date="2016-10" db="EMBL/GenBank/DDBJ databases">
        <title>Draft genome sequences of four alkaliphilic bacteria belonging to the Anaerobacillus genus.</title>
        <authorList>
            <person name="Bassil N.M."/>
            <person name="Lloyd J.R."/>
        </authorList>
    </citation>
    <scope>NUCLEOTIDE SEQUENCE [LARGE SCALE GENOMIC DNA]</scope>
    <source>
        <strain evidence="6 7">DSM 15340</strain>
    </source>
</reference>
<feature type="domain" description="Predicted membrane protein YciQ-like C-terminal" evidence="5">
    <location>
        <begin position="298"/>
        <end position="465"/>
    </location>
</feature>
<dbReference type="InterPro" id="IPR018702">
    <property type="entry name" value="DUF2207"/>
</dbReference>
<dbReference type="AlphaFoldDB" id="A0A1S2LTR5"/>
<evidence type="ECO:0000259" key="4">
    <source>
        <dbReference type="Pfam" id="PF09972"/>
    </source>
</evidence>
<dbReference type="EMBL" id="MLQQ01000001">
    <property type="protein sequence ID" value="OIJ15533.1"/>
    <property type="molecule type" value="Genomic_DNA"/>
</dbReference>
<comment type="caution">
    <text evidence="6">The sequence shown here is derived from an EMBL/GenBank/DDBJ whole genome shotgun (WGS) entry which is preliminary data.</text>
</comment>
<gene>
    <name evidence="6" type="ORF">BKP35_00635</name>
</gene>
<evidence type="ECO:0008006" key="8">
    <source>
        <dbReference type="Google" id="ProtNLM"/>
    </source>
</evidence>
<keyword evidence="3" id="KW-0732">Signal</keyword>
<organism evidence="6 7">
    <name type="scientific">Anaerobacillus arseniciselenatis</name>
    <dbReference type="NCBI Taxonomy" id="85682"/>
    <lineage>
        <taxon>Bacteria</taxon>
        <taxon>Bacillati</taxon>
        <taxon>Bacillota</taxon>
        <taxon>Bacilli</taxon>
        <taxon>Bacillales</taxon>
        <taxon>Bacillaceae</taxon>
        <taxon>Anaerobacillus</taxon>
    </lineage>
</organism>
<sequence>MKNYIFFLIMIMAIFFIPTHVAAVDFTITDVNIDAFLQDDGDVHVHETHTYAFKGEFGGIIRVLIPKERTEIVKLEAFEGDKRLQIETDGFEHRIHRAGNDETITVDIFYTIKNGVDVYADVAEFFWAFFDKSNESTYENITINVFPPKMASDVIAFGYYEAFEKENIQSDGSVTYNLGLVRKNRNGDIRVAYEAALFPQATVTSNREMREEILAENEKLINTAIVRAERKKLLSTIGNGLLPTMIFIFLFLVGRKISRAKRRKEEVKRDIDAANQIIPKQTLSIPTTIFFTNHHQLSAQSMAAALLDLVRKGYVRNDEEKRFYLLHRNDLLKHEAILVEWLFDEIGENGEFSFEDLATYTNNEEHHETYQSYQAKWEEAVKAEMDDANLYAKVDKFRLVTGLSCTIILTPFLILFPIFDLIVAFIVSLALVPAFVVITLISERTFEGEKITYEWRTFRENFKNIATDAWQSLTEDDKMRAFIYGLGMNEKNIQKKNESLINAFKVTSKSKEYEPSTVYSIDPTWLVIAAVAASNFESANTSASLSSSASSTTPGIGGGPSGAGGGSGGF</sequence>
<name>A0A1S2LTR5_9BACI</name>
<evidence type="ECO:0000313" key="7">
    <source>
        <dbReference type="Proteomes" id="UP000180098"/>
    </source>
</evidence>
<dbReference type="InterPro" id="IPR048389">
    <property type="entry name" value="YciQ-like_C"/>
</dbReference>
<accession>A0A1S2LTR5</accession>
<dbReference type="OrthoDB" id="5507254at2"/>
<dbReference type="Pfam" id="PF09972">
    <property type="entry name" value="DUF2207"/>
    <property type="match status" value="1"/>
</dbReference>
<proteinExistence type="predicted"/>